<accession>X1TKW5</accession>
<reference evidence="1" key="1">
    <citation type="journal article" date="2014" name="Front. Microbiol.">
        <title>High frequency of phylogenetically diverse reductive dehalogenase-homologous genes in deep subseafloor sedimentary metagenomes.</title>
        <authorList>
            <person name="Kawai M."/>
            <person name="Futagami T."/>
            <person name="Toyoda A."/>
            <person name="Takaki Y."/>
            <person name="Nishi S."/>
            <person name="Hori S."/>
            <person name="Arai W."/>
            <person name="Tsubouchi T."/>
            <person name="Morono Y."/>
            <person name="Uchiyama I."/>
            <person name="Ito T."/>
            <person name="Fujiyama A."/>
            <person name="Inagaki F."/>
            <person name="Takami H."/>
        </authorList>
    </citation>
    <scope>NUCLEOTIDE SEQUENCE</scope>
    <source>
        <strain evidence="1">Expedition CK06-06</strain>
    </source>
</reference>
<feature type="non-terminal residue" evidence="1">
    <location>
        <position position="60"/>
    </location>
</feature>
<comment type="caution">
    <text evidence="1">The sequence shown here is derived from an EMBL/GenBank/DDBJ whole genome shotgun (WGS) entry which is preliminary data.</text>
</comment>
<name>X1TKW5_9ZZZZ</name>
<evidence type="ECO:0000313" key="1">
    <source>
        <dbReference type="EMBL" id="GAJ05948.1"/>
    </source>
</evidence>
<sequence>MLVFLKRYRKRKSEARDEKIAEIIFTRKATLPMDKVENTLPSIVKRGYPVGWATPSVLQT</sequence>
<dbReference type="EMBL" id="BARW01027800">
    <property type="protein sequence ID" value="GAJ05948.1"/>
    <property type="molecule type" value="Genomic_DNA"/>
</dbReference>
<proteinExistence type="predicted"/>
<dbReference type="AlphaFoldDB" id="X1TKW5"/>
<protein>
    <submittedName>
        <fullName evidence="1">Uncharacterized protein</fullName>
    </submittedName>
</protein>
<organism evidence="1">
    <name type="scientific">marine sediment metagenome</name>
    <dbReference type="NCBI Taxonomy" id="412755"/>
    <lineage>
        <taxon>unclassified sequences</taxon>
        <taxon>metagenomes</taxon>
        <taxon>ecological metagenomes</taxon>
    </lineage>
</organism>
<gene>
    <name evidence="1" type="ORF">S12H4_45032</name>
</gene>